<dbReference type="Proteomes" id="UP000075714">
    <property type="component" value="Unassembled WGS sequence"/>
</dbReference>
<feature type="transmembrane region" description="Helical" evidence="6">
    <location>
        <begin position="36"/>
        <end position="56"/>
    </location>
</feature>
<evidence type="ECO:0000256" key="1">
    <source>
        <dbReference type="ARBA" id="ARBA00004370"/>
    </source>
</evidence>
<feature type="domain" description="Amino acid transporter transmembrane" evidence="7">
    <location>
        <begin position="1"/>
        <end position="161"/>
    </location>
</feature>
<keyword evidence="5 6" id="KW-0472">Membrane</keyword>
<feature type="transmembrane region" description="Helical" evidence="6">
    <location>
        <begin position="103"/>
        <end position="125"/>
    </location>
</feature>
<dbReference type="AlphaFoldDB" id="A0A150GMM4"/>
<keyword evidence="4 6" id="KW-1133">Transmembrane helix</keyword>
<evidence type="ECO:0000256" key="4">
    <source>
        <dbReference type="ARBA" id="ARBA00022989"/>
    </source>
</evidence>
<evidence type="ECO:0000256" key="5">
    <source>
        <dbReference type="ARBA" id="ARBA00023136"/>
    </source>
</evidence>
<dbReference type="Pfam" id="PF01490">
    <property type="entry name" value="Aa_trans"/>
    <property type="match status" value="1"/>
</dbReference>
<dbReference type="InterPro" id="IPR013057">
    <property type="entry name" value="AA_transpt_TM"/>
</dbReference>
<dbReference type="STRING" id="33097.A0A150GMM4"/>
<comment type="subcellular location">
    <subcellularLocation>
        <location evidence="1">Membrane</location>
    </subcellularLocation>
</comment>
<evidence type="ECO:0000313" key="9">
    <source>
        <dbReference type="Proteomes" id="UP000075714"/>
    </source>
</evidence>
<dbReference type="OrthoDB" id="40134at2759"/>
<accession>A0A150GMM4</accession>
<evidence type="ECO:0000259" key="7">
    <source>
        <dbReference type="Pfam" id="PF01490"/>
    </source>
</evidence>
<comment type="caution">
    <text evidence="8">The sequence shown here is derived from an EMBL/GenBank/DDBJ whole genome shotgun (WGS) entry which is preliminary data.</text>
</comment>
<dbReference type="GO" id="GO:0016020">
    <property type="term" value="C:membrane"/>
    <property type="evidence" value="ECO:0007669"/>
    <property type="project" value="UniProtKB-SubCell"/>
</dbReference>
<evidence type="ECO:0000313" key="8">
    <source>
        <dbReference type="EMBL" id="KXZ51057.1"/>
    </source>
</evidence>
<dbReference type="EMBL" id="LSYV01000015">
    <property type="protein sequence ID" value="KXZ51057.1"/>
    <property type="molecule type" value="Genomic_DNA"/>
</dbReference>
<feature type="transmembrane region" description="Helical" evidence="6">
    <location>
        <begin position="137"/>
        <end position="157"/>
    </location>
</feature>
<evidence type="ECO:0000256" key="6">
    <source>
        <dbReference type="SAM" id="Phobius"/>
    </source>
</evidence>
<evidence type="ECO:0000256" key="3">
    <source>
        <dbReference type="ARBA" id="ARBA00022970"/>
    </source>
</evidence>
<keyword evidence="2 6" id="KW-0812">Transmembrane</keyword>
<protein>
    <recommendedName>
        <fullName evidence="7">Amino acid transporter transmembrane domain-containing protein</fullName>
    </recommendedName>
</protein>
<dbReference type="GO" id="GO:0006865">
    <property type="term" value="P:amino acid transport"/>
    <property type="evidence" value="ECO:0007669"/>
    <property type="project" value="UniProtKB-KW"/>
</dbReference>
<keyword evidence="9" id="KW-1185">Reference proteome</keyword>
<proteinExistence type="predicted"/>
<evidence type="ECO:0000256" key="2">
    <source>
        <dbReference type="ARBA" id="ARBA00022692"/>
    </source>
</evidence>
<keyword evidence="3" id="KW-0029">Amino-acid transport</keyword>
<keyword evidence="3" id="KW-0813">Transport</keyword>
<sequence length="172" mass="18329">MTVLYGGFGATGYWSKGASVHGIVIFNMTPGPAARVAACFIFLQALAQYLVNLNVWTHNLLVLLSRRGTPAEGESWAEWLAATAFVAAYSAVIAVAVPFFCTLVGLVTSVTYLTCAYTLPAWFALKLLRNSLGSVERVWLTALIPLSIALSAVGFAASIKTYITERSGGEGM</sequence>
<gene>
    <name evidence="8" type="ORF">GPECTOR_14g43</name>
</gene>
<feature type="transmembrane region" description="Helical" evidence="6">
    <location>
        <begin position="76"/>
        <end position="96"/>
    </location>
</feature>
<name>A0A150GMM4_GONPE</name>
<reference evidence="9" key="1">
    <citation type="journal article" date="2016" name="Nat. Commun.">
        <title>The Gonium pectorale genome demonstrates co-option of cell cycle regulation during the evolution of multicellularity.</title>
        <authorList>
            <person name="Hanschen E.R."/>
            <person name="Marriage T.N."/>
            <person name="Ferris P.J."/>
            <person name="Hamaji T."/>
            <person name="Toyoda A."/>
            <person name="Fujiyama A."/>
            <person name="Neme R."/>
            <person name="Noguchi H."/>
            <person name="Minakuchi Y."/>
            <person name="Suzuki M."/>
            <person name="Kawai-Toyooka H."/>
            <person name="Smith D.R."/>
            <person name="Sparks H."/>
            <person name="Anderson J."/>
            <person name="Bakaric R."/>
            <person name="Luria V."/>
            <person name="Karger A."/>
            <person name="Kirschner M.W."/>
            <person name="Durand P.M."/>
            <person name="Michod R.E."/>
            <person name="Nozaki H."/>
            <person name="Olson B.J."/>
        </authorList>
    </citation>
    <scope>NUCLEOTIDE SEQUENCE [LARGE SCALE GENOMIC DNA]</scope>
    <source>
        <strain evidence="9">NIES-2863</strain>
    </source>
</reference>
<organism evidence="8 9">
    <name type="scientific">Gonium pectorale</name>
    <name type="common">Green alga</name>
    <dbReference type="NCBI Taxonomy" id="33097"/>
    <lineage>
        <taxon>Eukaryota</taxon>
        <taxon>Viridiplantae</taxon>
        <taxon>Chlorophyta</taxon>
        <taxon>core chlorophytes</taxon>
        <taxon>Chlorophyceae</taxon>
        <taxon>CS clade</taxon>
        <taxon>Chlamydomonadales</taxon>
        <taxon>Volvocaceae</taxon>
        <taxon>Gonium</taxon>
    </lineage>
</organism>